<dbReference type="Proteomes" id="UP000294588">
    <property type="component" value="Unassembled WGS sequence"/>
</dbReference>
<gene>
    <name evidence="1" type="ORF">E0946_04810</name>
</gene>
<dbReference type="EMBL" id="SMOG01000013">
    <property type="protein sequence ID" value="TDF72878.1"/>
    <property type="molecule type" value="Genomic_DNA"/>
</dbReference>
<organism evidence="1 2">
    <name type="scientific">Candidatus Syntrophosphaera thermopropionivorans</name>
    <dbReference type="NCBI Taxonomy" id="2593015"/>
    <lineage>
        <taxon>Bacteria</taxon>
        <taxon>Pseudomonadati</taxon>
        <taxon>Candidatus Cloacimonadota</taxon>
        <taxon>Candidatus Cloacimonadia</taxon>
        <taxon>Candidatus Cloacimonadales</taxon>
        <taxon>Candidatus Cloacimonadaceae</taxon>
        <taxon>Candidatus Syntrophosphaera</taxon>
    </lineage>
</organism>
<comment type="caution">
    <text evidence="1">The sequence shown here is derived from an EMBL/GenBank/DDBJ whole genome shotgun (WGS) entry which is preliminary data.</text>
</comment>
<protein>
    <submittedName>
        <fullName evidence="1">Uncharacterized protein</fullName>
    </submittedName>
</protein>
<name>A0AC61QIV2_9BACT</name>
<keyword evidence="2" id="KW-1185">Reference proteome</keyword>
<accession>A0AC61QIV2</accession>
<evidence type="ECO:0000313" key="1">
    <source>
        <dbReference type="EMBL" id="TDF72878.1"/>
    </source>
</evidence>
<evidence type="ECO:0000313" key="2">
    <source>
        <dbReference type="Proteomes" id="UP000294588"/>
    </source>
</evidence>
<sequence>MIYLYNAHIYHNAKFDAQLSGLLIDKDRIVKLCFNNDKVNPDWEKINLNGAYVYPGFIDAHTHCFSGGLYLSGIDLSECTSIKEVLEHISNSLKNNQQYIFAWRFDEEKIAEKRFPTRQELNSVCPDRPLLLRRIDGHSCVLNSKARAIIPGLTSSNEILIAEDNDRAVNWLQDNLSEAEIIEAYKNAAQAALKGGFTTVHTMIGDAQMSNQHYKLVRDHLNEFPVSFELYPQSFNIRDALELGAKRIGGCILADGSIGSHTAAMTLPYKDKNTRGILYHNDEFWQEFVAQAHKKHLQVAVHCIGDAAIHQINSAYATQDREEVKELRDELIHCEVTPDSLIQEIAKSGAVAVMQPAFDLLWGGNSGLYSERLGERYKIMNRFQSLSRQGISICSSSDWYVTDMNIAMSLYALIHHHNPQEKLEPIEAIKSYTENNSWLNHTEDNLGIIEEGFIADLSVMDTDFTKLFDWNKVRTLLIIKDGNIVYDDR</sequence>
<proteinExistence type="predicted"/>
<reference evidence="1" key="1">
    <citation type="submission" date="2019-03" db="EMBL/GenBank/DDBJ databases">
        <title>Candidatus Syntrophosphaera thermopropionivorans: a novel player in syntrophic propionate oxidation during anaerobic digestion.</title>
        <authorList>
            <person name="Dyksma S."/>
        </authorList>
    </citation>
    <scope>NUCLEOTIDE SEQUENCE</scope>
    <source>
        <strain evidence="1">W5</strain>
    </source>
</reference>